<feature type="region of interest" description="Disordered" evidence="1">
    <location>
        <begin position="58"/>
        <end position="82"/>
    </location>
</feature>
<feature type="region of interest" description="Disordered" evidence="1">
    <location>
        <begin position="1"/>
        <end position="25"/>
    </location>
</feature>
<dbReference type="OrthoDB" id="1838001at2759"/>
<comment type="caution">
    <text evidence="2">The sequence shown here is derived from an EMBL/GenBank/DDBJ whole genome shotgun (WGS) entry which is preliminary data.</text>
</comment>
<accession>S8CT41</accession>
<evidence type="ECO:0000256" key="1">
    <source>
        <dbReference type="SAM" id="MobiDB-lite"/>
    </source>
</evidence>
<reference evidence="2 3" key="1">
    <citation type="journal article" date="2013" name="BMC Genomics">
        <title>The miniature genome of a carnivorous plant Genlisea aurea contains a low number of genes and short non-coding sequences.</title>
        <authorList>
            <person name="Leushkin E.V."/>
            <person name="Sutormin R.A."/>
            <person name="Nabieva E.R."/>
            <person name="Penin A.A."/>
            <person name="Kondrashov A.S."/>
            <person name="Logacheva M.D."/>
        </authorList>
    </citation>
    <scope>NUCLEOTIDE SEQUENCE [LARGE SCALE GENOMIC DNA]</scope>
</reference>
<evidence type="ECO:0000313" key="3">
    <source>
        <dbReference type="Proteomes" id="UP000015453"/>
    </source>
</evidence>
<dbReference type="EMBL" id="AUSU01001858">
    <property type="protein sequence ID" value="EPS70005.1"/>
    <property type="molecule type" value="Genomic_DNA"/>
</dbReference>
<keyword evidence="3" id="KW-1185">Reference proteome</keyword>
<name>S8CT41_9LAMI</name>
<proteinExistence type="predicted"/>
<organism evidence="2 3">
    <name type="scientific">Genlisea aurea</name>
    <dbReference type="NCBI Taxonomy" id="192259"/>
    <lineage>
        <taxon>Eukaryota</taxon>
        <taxon>Viridiplantae</taxon>
        <taxon>Streptophyta</taxon>
        <taxon>Embryophyta</taxon>
        <taxon>Tracheophyta</taxon>
        <taxon>Spermatophyta</taxon>
        <taxon>Magnoliopsida</taxon>
        <taxon>eudicotyledons</taxon>
        <taxon>Gunneridae</taxon>
        <taxon>Pentapetalae</taxon>
        <taxon>asterids</taxon>
        <taxon>lamiids</taxon>
        <taxon>Lamiales</taxon>
        <taxon>Lentibulariaceae</taxon>
        <taxon>Genlisea</taxon>
    </lineage>
</organism>
<gene>
    <name evidence="2" type="ORF">M569_04757</name>
</gene>
<evidence type="ECO:0000313" key="2">
    <source>
        <dbReference type="EMBL" id="EPS70005.1"/>
    </source>
</evidence>
<protein>
    <submittedName>
        <fullName evidence="2">Uncharacterized protein</fullName>
    </submittedName>
</protein>
<dbReference type="Proteomes" id="UP000015453">
    <property type="component" value="Unassembled WGS sequence"/>
</dbReference>
<dbReference type="AlphaFoldDB" id="S8CT41"/>
<sequence length="183" mass="21025">MDCDGFEEDIDFDESGDREDFSESEYEVDVENLGIEDYRYCSELAIAIVGAEIEDEDQPFESDVGGSVSDPEADTLNSDREEHDRHRFFDPNIAGKLENLVVGIKFRCRDEMRDAIKAHLFHQGKEVKFTAIDPVRVIAKCKTPGCTFYAYGSKPKQGGVWQLKTFQRQHVNETLYFYIFVIK</sequence>